<dbReference type="EMBL" id="BMOK01000016">
    <property type="protein sequence ID" value="GGL62997.1"/>
    <property type="molecule type" value="Genomic_DNA"/>
</dbReference>
<evidence type="ECO:0000313" key="2">
    <source>
        <dbReference type="Proteomes" id="UP000654670"/>
    </source>
</evidence>
<dbReference type="Proteomes" id="UP000654670">
    <property type="component" value="Unassembled WGS sequence"/>
</dbReference>
<comment type="caution">
    <text evidence="1">The sequence shown here is derived from an EMBL/GenBank/DDBJ whole genome shotgun (WGS) entry which is preliminary data.</text>
</comment>
<dbReference type="AlphaFoldDB" id="A0A917W3B7"/>
<dbReference type="RefSeq" id="WP_188804595.1">
    <property type="nucleotide sequence ID" value="NZ_BMOK01000016.1"/>
</dbReference>
<gene>
    <name evidence="1" type="ORF">GCM10007968_28630</name>
</gene>
<proteinExistence type="predicted"/>
<protein>
    <submittedName>
        <fullName evidence="1">Uncharacterized protein</fullName>
    </submittedName>
</protein>
<accession>A0A917W3B7</accession>
<keyword evidence="2" id="KW-1185">Reference proteome</keyword>
<reference evidence="1" key="2">
    <citation type="submission" date="2020-09" db="EMBL/GenBank/DDBJ databases">
        <authorList>
            <person name="Sun Q."/>
            <person name="Ohkuma M."/>
        </authorList>
    </citation>
    <scope>NUCLEOTIDE SEQUENCE</scope>
    <source>
        <strain evidence="1">JCM 15325</strain>
    </source>
</reference>
<reference evidence="1" key="1">
    <citation type="journal article" date="2014" name="Int. J. Syst. Evol. Microbiol.">
        <title>Complete genome sequence of Corynebacterium casei LMG S-19264T (=DSM 44701T), isolated from a smear-ripened cheese.</title>
        <authorList>
            <consortium name="US DOE Joint Genome Institute (JGI-PGF)"/>
            <person name="Walter F."/>
            <person name="Albersmeier A."/>
            <person name="Kalinowski J."/>
            <person name="Ruckert C."/>
        </authorList>
    </citation>
    <scope>NUCLEOTIDE SEQUENCE</scope>
    <source>
        <strain evidence="1">JCM 15325</strain>
    </source>
</reference>
<name>A0A917W3B7_9BACL</name>
<evidence type="ECO:0000313" key="1">
    <source>
        <dbReference type="EMBL" id="GGL62997.1"/>
    </source>
</evidence>
<organism evidence="1 2">
    <name type="scientific">Sporolactobacillus putidus</name>
    <dbReference type="NCBI Taxonomy" id="492735"/>
    <lineage>
        <taxon>Bacteria</taxon>
        <taxon>Bacillati</taxon>
        <taxon>Bacillota</taxon>
        <taxon>Bacilli</taxon>
        <taxon>Bacillales</taxon>
        <taxon>Sporolactobacillaceae</taxon>
        <taxon>Sporolactobacillus</taxon>
    </lineage>
</organism>
<sequence>MDKLVYQVNDSLIALTEQKNEGDVEFLIKAKTDEALNRLRAVRQFFDSDKIYTDILFYSRKNGEFQVIVRKNVYAPFIAHLFQLQLIRSVSWKNIS</sequence>